<dbReference type="STRING" id="121845.A0A1S4ERP7"/>
<dbReference type="GeneID" id="108254353"/>
<evidence type="ECO:0000313" key="4">
    <source>
        <dbReference type="RefSeq" id="XP_017304848.2"/>
    </source>
</evidence>
<dbReference type="PaxDb" id="121845-A0A1S4ERP7"/>
<proteinExistence type="predicted"/>
<organism evidence="3 4">
    <name type="scientific">Diaphorina citri</name>
    <name type="common">Asian citrus psyllid</name>
    <dbReference type="NCBI Taxonomy" id="121845"/>
    <lineage>
        <taxon>Eukaryota</taxon>
        <taxon>Metazoa</taxon>
        <taxon>Ecdysozoa</taxon>
        <taxon>Arthropoda</taxon>
        <taxon>Hexapoda</taxon>
        <taxon>Insecta</taxon>
        <taxon>Pterygota</taxon>
        <taxon>Neoptera</taxon>
        <taxon>Paraneoptera</taxon>
        <taxon>Hemiptera</taxon>
        <taxon>Sternorrhyncha</taxon>
        <taxon>Psylloidea</taxon>
        <taxon>Psyllidae</taxon>
        <taxon>Diaphorininae</taxon>
        <taxon>Diaphorina</taxon>
    </lineage>
</organism>
<evidence type="ECO:0000313" key="3">
    <source>
        <dbReference type="Proteomes" id="UP000079169"/>
    </source>
</evidence>
<keyword evidence="3" id="KW-1185">Reference proteome</keyword>
<dbReference type="Pfam" id="PF15950">
    <property type="entry name" value="DUF4758"/>
    <property type="match status" value="1"/>
</dbReference>
<feature type="non-terminal residue" evidence="4">
    <location>
        <position position="150"/>
    </location>
</feature>
<reference evidence="4" key="1">
    <citation type="submission" date="2025-08" db="UniProtKB">
        <authorList>
            <consortium name="RefSeq"/>
        </authorList>
    </citation>
    <scope>IDENTIFICATION</scope>
</reference>
<dbReference type="AlphaFoldDB" id="A0A1S4ERP7"/>
<name>A0A1S4ERP7_DIACI</name>
<dbReference type="InterPro" id="IPR031866">
    <property type="entry name" value="DUF4758"/>
</dbReference>
<evidence type="ECO:0000256" key="1">
    <source>
        <dbReference type="SAM" id="MobiDB-lite"/>
    </source>
</evidence>
<feature type="region of interest" description="Disordered" evidence="1">
    <location>
        <begin position="49"/>
        <end position="83"/>
    </location>
</feature>
<dbReference type="RefSeq" id="XP_017304848.2">
    <property type="nucleotide sequence ID" value="XM_017449359.2"/>
</dbReference>
<feature type="non-terminal residue" evidence="4">
    <location>
        <position position="1"/>
    </location>
</feature>
<evidence type="ECO:0000259" key="2">
    <source>
        <dbReference type="Pfam" id="PF15950"/>
    </source>
</evidence>
<dbReference type="KEGG" id="dci:108254353"/>
<feature type="domain" description="DUF4758" evidence="2">
    <location>
        <begin position="49"/>
        <end position="143"/>
    </location>
</feature>
<accession>A0A1S4ERP7</accession>
<protein>
    <submittedName>
        <fullName evidence="4">Uncharacterized protein LOC108254353</fullName>
    </submittedName>
</protein>
<gene>
    <name evidence="4" type="primary">LOC108254353</name>
</gene>
<dbReference type="Proteomes" id="UP000079169">
    <property type="component" value="Unplaced"/>
</dbReference>
<feature type="compositionally biased region" description="Basic and acidic residues" evidence="1">
    <location>
        <begin position="71"/>
        <end position="83"/>
    </location>
</feature>
<sequence>TTVGSTVIHFMPHTPAAVPNSLVTSIKDEATIRNELIRPSKVQNNILKTNVPNSVLGSNKPKHPIESSQAESHEKSSKLKETEPLFKYRSSTTRVYNTEAQALGLVKSIGGIESYEGTTTEFTTFVYGTYINGDYKQLLQSATNIKINPS</sequence>